<gene>
    <name evidence="7" type="ORF">MMF98_22150</name>
</gene>
<keyword evidence="4 7" id="KW-0378">Hydrolase</keyword>
<keyword evidence="7" id="KW-0326">Glycosidase</keyword>
<dbReference type="InterPro" id="IPR000845">
    <property type="entry name" value="Nucleoside_phosphorylase_d"/>
</dbReference>
<keyword evidence="8" id="KW-1185">Reference proteome</keyword>
<evidence type="ECO:0000256" key="5">
    <source>
        <dbReference type="ARBA" id="ARBA00023167"/>
    </source>
</evidence>
<evidence type="ECO:0000256" key="3">
    <source>
        <dbReference type="ARBA" id="ARBA00022605"/>
    </source>
</evidence>
<comment type="caution">
    <text evidence="7">The sequence shown here is derived from an EMBL/GenBank/DDBJ whole genome shotgun (WGS) entry which is preliminary data.</text>
</comment>
<reference evidence="7" key="1">
    <citation type="submission" date="2022-03" db="EMBL/GenBank/DDBJ databases">
        <authorList>
            <person name="Woo C.Y."/>
        </authorList>
    </citation>
    <scope>NUCLEOTIDE SEQUENCE</scope>
    <source>
        <strain evidence="7">CYS-02</strain>
    </source>
</reference>
<dbReference type="InterPro" id="IPR035994">
    <property type="entry name" value="Nucleoside_phosphorylase_sf"/>
</dbReference>
<dbReference type="EC" id="3.2.2.9" evidence="2"/>
<dbReference type="GO" id="GO:0009164">
    <property type="term" value="P:nucleoside catabolic process"/>
    <property type="evidence" value="ECO:0007669"/>
    <property type="project" value="InterPro"/>
</dbReference>
<accession>A0A9X1VYR0</accession>
<dbReference type="NCBIfam" id="NF004079">
    <property type="entry name" value="PRK05584.1"/>
    <property type="match status" value="1"/>
</dbReference>
<dbReference type="PANTHER" id="PTHR46832">
    <property type="entry name" value="5'-METHYLTHIOADENOSINE/S-ADENOSYLHOMOCYSTEINE NUCLEOSIDASE"/>
    <property type="match status" value="1"/>
</dbReference>
<dbReference type="GO" id="GO:0019509">
    <property type="term" value="P:L-methionine salvage from methylthioadenosine"/>
    <property type="evidence" value="ECO:0007669"/>
    <property type="project" value="InterPro"/>
</dbReference>
<dbReference type="CDD" id="cd09008">
    <property type="entry name" value="MTAN"/>
    <property type="match status" value="1"/>
</dbReference>
<comment type="pathway">
    <text evidence="1">Amino-acid biosynthesis; L-methionine biosynthesis via salvage pathway; S-methyl-5-thio-alpha-D-ribose 1-phosphate from S-methyl-5'-thioadenosine (hydrolase route): step 1/2.</text>
</comment>
<dbReference type="NCBIfam" id="TIGR01704">
    <property type="entry name" value="MTA_SAH-Nsdase"/>
    <property type="match status" value="1"/>
</dbReference>
<dbReference type="InterPro" id="IPR010049">
    <property type="entry name" value="MTA_SAH_Nsdase"/>
</dbReference>
<dbReference type="Gene3D" id="3.40.50.1580">
    <property type="entry name" value="Nucleoside phosphorylase domain"/>
    <property type="match status" value="1"/>
</dbReference>
<keyword evidence="5" id="KW-0486">Methionine biosynthesis</keyword>
<sequence>MTIAIVSAMHEELAAVLRLLPEEHRQVAAGREFWRGRLHGHEVVVVLSRIGKVAAATTATALIERFGVERIVFTGVAGGLAPGVHVGDVVVADSFLQHDLDASPIFPRYEVPLYGTSRFATDGALTATLAAAARAALPGTALHRGLVVSGDRFVATTVESRALQAALPEALAVEMEGAAIAQVCHDYGVPFAAVRTISDRADDEAHGDFTRFVEEVASRHSAAMVAALLRML</sequence>
<dbReference type="Pfam" id="PF01048">
    <property type="entry name" value="PNP_UDP_1"/>
    <property type="match status" value="1"/>
</dbReference>
<dbReference type="PANTHER" id="PTHR46832:SF1">
    <property type="entry name" value="5'-METHYLTHIOADENOSINE_S-ADENOSYLHOMOCYSTEINE NUCLEOSIDASE"/>
    <property type="match status" value="1"/>
</dbReference>
<evidence type="ECO:0000259" key="6">
    <source>
        <dbReference type="Pfam" id="PF01048"/>
    </source>
</evidence>
<evidence type="ECO:0000256" key="1">
    <source>
        <dbReference type="ARBA" id="ARBA00004945"/>
    </source>
</evidence>
<proteinExistence type="predicted"/>
<dbReference type="GO" id="GO:0005829">
    <property type="term" value="C:cytosol"/>
    <property type="evidence" value="ECO:0007669"/>
    <property type="project" value="TreeGrafter"/>
</dbReference>
<feature type="domain" description="Nucleoside phosphorylase" evidence="6">
    <location>
        <begin position="2"/>
        <end position="229"/>
    </location>
</feature>
<protein>
    <recommendedName>
        <fullName evidence="2">adenosylhomocysteine nucleosidase</fullName>
        <ecNumber evidence="2">3.2.2.9</ecNumber>
    </recommendedName>
</protein>
<evidence type="ECO:0000313" key="8">
    <source>
        <dbReference type="Proteomes" id="UP001139447"/>
    </source>
</evidence>
<dbReference type="AlphaFoldDB" id="A0A9X1VYR0"/>
<keyword evidence="3" id="KW-0028">Amino-acid biosynthesis</keyword>
<dbReference type="GO" id="GO:0008782">
    <property type="term" value="F:adenosylhomocysteine nucleosidase activity"/>
    <property type="evidence" value="ECO:0007669"/>
    <property type="project" value="UniProtKB-EC"/>
</dbReference>
<organism evidence="7 8">
    <name type="scientific">Variovorax terrae</name>
    <dbReference type="NCBI Taxonomy" id="2923278"/>
    <lineage>
        <taxon>Bacteria</taxon>
        <taxon>Pseudomonadati</taxon>
        <taxon>Pseudomonadota</taxon>
        <taxon>Betaproteobacteria</taxon>
        <taxon>Burkholderiales</taxon>
        <taxon>Comamonadaceae</taxon>
        <taxon>Variovorax</taxon>
    </lineage>
</organism>
<dbReference type="SUPFAM" id="SSF53167">
    <property type="entry name" value="Purine and uridine phosphorylases"/>
    <property type="match status" value="1"/>
</dbReference>
<dbReference type="EMBL" id="JALGBI010000003">
    <property type="protein sequence ID" value="MCJ0765927.1"/>
    <property type="molecule type" value="Genomic_DNA"/>
</dbReference>
<evidence type="ECO:0000256" key="4">
    <source>
        <dbReference type="ARBA" id="ARBA00022801"/>
    </source>
</evidence>
<evidence type="ECO:0000256" key="2">
    <source>
        <dbReference type="ARBA" id="ARBA00011974"/>
    </source>
</evidence>
<dbReference type="GO" id="GO:0008930">
    <property type="term" value="F:methylthioadenosine nucleosidase activity"/>
    <property type="evidence" value="ECO:0007669"/>
    <property type="project" value="InterPro"/>
</dbReference>
<name>A0A9X1VYR0_9BURK</name>
<dbReference type="Proteomes" id="UP001139447">
    <property type="component" value="Unassembled WGS sequence"/>
</dbReference>
<dbReference type="RefSeq" id="WP_243309512.1">
    <property type="nucleotide sequence ID" value="NZ_JALGBI010000003.1"/>
</dbReference>
<evidence type="ECO:0000313" key="7">
    <source>
        <dbReference type="EMBL" id="MCJ0765927.1"/>
    </source>
</evidence>
<dbReference type="GO" id="GO:0019284">
    <property type="term" value="P:L-methionine salvage from S-adenosylmethionine"/>
    <property type="evidence" value="ECO:0007669"/>
    <property type="project" value="TreeGrafter"/>
</dbReference>